<evidence type="ECO:0000313" key="3">
    <source>
        <dbReference type="Proteomes" id="UP000184330"/>
    </source>
</evidence>
<feature type="domain" description="AB hydrolase-1" evidence="1">
    <location>
        <begin position="43"/>
        <end position="309"/>
    </location>
</feature>
<dbReference type="InterPro" id="IPR000073">
    <property type="entry name" value="AB_hydrolase_1"/>
</dbReference>
<dbReference type="AlphaFoldDB" id="A0A1L7XMN3"/>
<name>A0A1L7XMN3_9HELO</name>
<dbReference type="OrthoDB" id="294702at2759"/>
<keyword evidence="3" id="KW-1185">Reference proteome</keyword>
<dbReference type="Gene3D" id="3.40.50.1820">
    <property type="entry name" value="alpha/beta hydrolase"/>
    <property type="match status" value="1"/>
</dbReference>
<proteinExistence type="predicted"/>
<organism evidence="2 3">
    <name type="scientific">Phialocephala subalpina</name>
    <dbReference type="NCBI Taxonomy" id="576137"/>
    <lineage>
        <taxon>Eukaryota</taxon>
        <taxon>Fungi</taxon>
        <taxon>Dikarya</taxon>
        <taxon>Ascomycota</taxon>
        <taxon>Pezizomycotina</taxon>
        <taxon>Leotiomycetes</taxon>
        <taxon>Helotiales</taxon>
        <taxon>Mollisiaceae</taxon>
        <taxon>Phialocephala</taxon>
        <taxon>Phialocephala fortinii species complex</taxon>
    </lineage>
</organism>
<dbReference type="SUPFAM" id="SSF53474">
    <property type="entry name" value="alpha/beta-Hydrolases"/>
    <property type="match status" value="1"/>
</dbReference>
<protein>
    <submittedName>
        <fullName evidence="2">Related to alpha/beta hydrolase</fullName>
    </submittedName>
</protein>
<reference evidence="2 3" key="1">
    <citation type="submission" date="2016-03" db="EMBL/GenBank/DDBJ databases">
        <authorList>
            <person name="Ploux O."/>
        </authorList>
    </citation>
    <scope>NUCLEOTIDE SEQUENCE [LARGE SCALE GENOMIC DNA]</scope>
    <source>
        <strain evidence="2 3">UAMH 11012</strain>
    </source>
</reference>
<dbReference type="Pfam" id="PF12697">
    <property type="entry name" value="Abhydrolase_6"/>
    <property type="match status" value="1"/>
</dbReference>
<dbReference type="GO" id="GO:0016787">
    <property type="term" value="F:hydrolase activity"/>
    <property type="evidence" value="ECO:0007669"/>
    <property type="project" value="UniProtKB-KW"/>
</dbReference>
<accession>A0A1L7XMN3</accession>
<dbReference type="PANTHER" id="PTHR43798">
    <property type="entry name" value="MONOACYLGLYCEROL LIPASE"/>
    <property type="match status" value="1"/>
</dbReference>
<dbReference type="STRING" id="576137.A0A1L7XMN3"/>
<dbReference type="EMBL" id="FJOG01000036">
    <property type="protein sequence ID" value="CZR66310.1"/>
    <property type="molecule type" value="Genomic_DNA"/>
</dbReference>
<evidence type="ECO:0000259" key="1">
    <source>
        <dbReference type="Pfam" id="PF12697"/>
    </source>
</evidence>
<evidence type="ECO:0000313" key="2">
    <source>
        <dbReference type="EMBL" id="CZR66310.1"/>
    </source>
</evidence>
<dbReference type="GO" id="GO:0016020">
    <property type="term" value="C:membrane"/>
    <property type="evidence" value="ECO:0007669"/>
    <property type="project" value="TreeGrafter"/>
</dbReference>
<dbReference type="InterPro" id="IPR050266">
    <property type="entry name" value="AB_hydrolase_sf"/>
</dbReference>
<sequence length="323" mass="35837">MFTSQATGWNTEGDKSGMVSIGTHKLFLSASGPDRKPGEPIILLMQGLGSTIAEWVAVRRLVVPFARWVQYDRSGLGRSEAPPHQPDAINAAAVARELETLLKNSDIEPPFIIVCHSWGGITAREFLQLRPRDVVGMVFVDANTEKTFDGAIWLLPCVTAITEGLSWPKGTGLEVDQVLSDREWAEVKKFQDDPQNQKTEAAESEGFKSDGKALATKYQIENRILGNHPISVIKSNTYRDMKRMFDAGVAAGKGTKAERAEYEEALSDFDEAWTTQQRELLKLSNRGRFIQIDDAGHNVQMLQPAVVAREIRWVWDVVQGVAA</sequence>
<dbReference type="Proteomes" id="UP000184330">
    <property type="component" value="Unassembled WGS sequence"/>
</dbReference>
<dbReference type="InterPro" id="IPR029058">
    <property type="entry name" value="AB_hydrolase_fold"/>
</dbReference>
<keyword evidence="2" id="KW-0378">Hydrolase</keyword>
<gene>
    <name evidence="2" type="ORF">PAC_16211</name>
</gene>
<dbReference type="PANTHER" id="PTHR43798:SF33">
    <property type="entry name" value="HYDROLASE, PUTATIVE (AFU_ORTHOLOGUE AFUA_2G14860)-RELATED"/>
    <property type="match status" value="1"/>
</dbReference>